<feature type="region of interest" description="Disordered" evidence="2">
    <location>
        <begin position="1092"/>
        <end position="1162"/>
    </location>
</feature>
<dbReference type="InterPro" id="IPR021858">
    <property type="entry name" value="Fun_TF"/>
</dbReference>
<dbReference type="Proteomes" id="UP001148614">
    <property type="component" value="Unassembled WGS sequence"/>
</dbReference>
<proteinExistence type="predicted"/>
<keyword evidence="5" id="KW-1185">Reference proteome</keyword>
<feature type="compositionally biased region" description="Low complexity" evidence="2">
    <location>
        <begin position="1143"/>
        <end position="1159"/>
    </location>
</feature>
<sequence>MVAPAAPGWYDRRLANNGYQVFSDNSGTRQTSRGISRKVRSDLTVHCPSWATTCVYQLDALSQVTSRIHSVEVMVGVPGRSKGCSTCRRRRKGCDRKHPVCTQCSSAGLECGGYGRERIFLNSTQANTIPVIYRKSPGQVLGDTALPNKLARSAYVEKYISIFLDKYFPANRLGSSHNWIEIAHKLHTSDDAVQFSLLSLGLFAVGESQHAIQSYSRAVRKLQTGLSLPSQAQSDSTLVACKLLGLLETFHGTDGDPLSQGFKWHSHVHGLLAIINTRSPSLYQTGMSHKLFAEGRYFLLVAAIKNRQRVPFNTPEWRTIPWEKEPKSPMDKIYDLMADMSEILASTDEMRCCDNPALKANLHQKVLEATFSLDRSLQGWHREMGSLKNFDDSDDKIPQNLSSSSDLSLAHMTLLYWTVYLLLYSNIISIHDPPLLNIPTEIDPLRYIRNVSNALPYFWRNGAGSCAANMAALPWGITLQVAYATPNRYVEEILLLERFIMQETGAKIILRFLDSLQRDSAEPELALLDGRDGFWAAMRHLYSFKQFGVAFADKGPYSNYPSSKMDDGQPQTCGPEVAFSNSTIDYLGGINLMQNTSTSDSHCEVNALFPVSNLELVPANTLSLSPIAYLLSSTELATSTRALLNTTVAVAAMDHFGNGCVCSSAFPSMRHTASQDESNVVAKHSSSDSQDSEDIIRVRQQIDMLKNQNTFSASELLQVHRECPTCHRSGALSTELQHSPFFLATSTLRGRHETEQKIREIMQQVANRDVLIQKLEQHLRTYEEIRKHLRIEVLGDNVDHFFKIDHERGISLVIKGRGDNNESKPKSKPSRNPDDRVGTTLRPANLNLVDNATLPPIATPVLIPVSTQTHPSPVPYDAPEQPAQLADKWSTGLPLQPTPAEPKQPTPPVPRIWNSREEHTQAVHNQAALFIHHYPDNLPLMFVHGIQYEPSPARLPNDIYRSRMVIFERLEPDMTWFDVLSCVRGGPVHRIARADARTMLVYFVHGRDAHHYAEYILESLNSLVRINGVGDGAIVKLVDTPSYPLRESLMRDITQRGVTRCLAVPGCDASFLKSLELLFAYKKIREYIITQDDEEESSEEGSEEKNQENNEHIDSGIDDIAITGSTPITPPTPINTRADANATTSDTSTSVTDSSIVTSRPLNVNDDELAEEWFNPEDQPLPSPSDSRGSNSSTYTIHFRDIIFAQTAYREIFRAYPGCGVHYAGDPCAGPLAQIDEMDLNDWESS</sequence>
<dbReference type="VEuPathDB" id="FungiDB:F4678DRAFT_366188"/>
<dbReference type="VEuPathDB" id="FungiDB:F4678DRAFT_455065"/>
<dbReference type="SUPFAM" id="SSF57701">
    <property type="entry name" value="Zn2/Cys6 DNA-binding domain"/>
    <property type="match status" value="1"/>
</dbReference>
<dbReference type="GO" id="GO:0000981">
    <property type="term" value="F:DNA-binding transcription factor activity, RNA polymerase II-specific"/>
    <property type="evidence" value="ECO:0007669"/>
    <property type="project" value="InterPro"/>
</dbReference>
<dbReference type="PANTHER" id="PTHR38111">
    <property type="entry name" value="ZN(2)-C6 FUNGAL-TYPE DOMAIN-CONTAINING PROTEIN-RELATED"/>
    <property type="match status" value="1"/>
</dbReference>
<dbReference type="EMBL" id="JANPWZ010001559">
    <property type="protein sequence ID" value="KAJ3564883.1"/>
    <property type="molecule type" value="Genomic_DNA"/>
</dbReference>
<dbReference type="PROSITE" id="PS00463">
    <property type="entry name" value="ZN2_CY6_FUNGAL_1"/>
    <property type="match status" value="1"/>
</dbReference>
<dbReference type="InterPro" id="IPR001138">
    <property type="entry name" value="Zn2Cys6_DnaBD"/>
</dbReference>
<feature type="compositionally biased region" description="Basic and acidic residues" evidence="2">
    <location>
        <begin position="816"/>
        <end position="837"/>
    </location>
</feature>
<feature type="domain" description="Zn(2)-C6 fungal-type" evidence="3">
    <location>
        <begin position="83"/>
        <end position="111"/>
    </location>
</feature>
<evidence type="ECO:0000259" key="3">
    <source>
        <dbReference type="PROSITE" id="PS50048"/>
    </source>
</evidence>
<dbReference type="SMART" id="SM00066">
    <property type="entry name" value="GAL4"/>
    <property type="match status" value="1"/>
</dbReference>
<feature type="compositionally biased region" description="Acidic residues" evidence="2">
    <location>
        <begin position="1092"/>
        <end position="1102"/>
    </location>
</feature>
<dbReference type="Pfam" id="PF11951">
    <property type="entry name" value="Fungal_trans_2"/>
    <property type="match status" value="1"/>
</dbReference>
<evidence type="ECO:0000313" key="5">
    <source>
        <dbReference type="Proteomes" id="UP001148614"/>
    </source>
</evidence>
<feature type="compositionally biased region" description="Basic and acidic residues" evidence="2">
    <location>
        <begin position="1103"/>
        <end position="1115"/>
    </location>
</feature>
<comment type="caution">
    <text evidence="4">The sequence shown here is derived from an EMBL/GenBank/DDBJ whole genome shotgun (WGS) entry which is preliminary data.</text>
</comment>
<keyword evidence="1" id="KW-0539">Nucleus</keyword>
<gene>
    <name evidence="4" type="ORF">NPX13_g7694</name>
</gene>
<dbReference type="InterPro" id="IPR036864">
    <property type="entry name" value="Zn2-C6_fun-type_DNA-bd_sf"/>
</dbReference>
<organism evidence="4 5">
    <name type="scientific">Xylaria arbuscula</name>
    <dbReference type="NCBI Taxonomy" id="114810"/>
    <lineage>
        <taxon>Eukaryota</taxon>
        <taxon>Fungi</taxon>
        <taxon>Dikarya</taxon>
        <taxon>Ascomycota</taxon>
        <taxon>Pezizomycotina</taxon>
        <taxon>Sordariomycetes</taxon>
        <taxon>Xylariomycetidae</taxon>
        <taxon>Xylariales</taxon>
        <taxon>Xylariaceae</taxon>
        <taxon>Xylaria</taxon>
    </lineage>
</organism>
<evidence type="ECO:0000256" key="2">
    <source>
        <dbReference type="SAM" id="MobiDB-lite"/>
    </source>
</evidence>
<dbReference type="GO" id="GO:0008270">
    <property type="term" value="F:zinc ion binding"/>
    <property type="evidence" value="ECO:0007669"/>
    <property type="project" value="InterPro"/>
</dbReference>
<dbReference type="Gene3D" id="4.10.240.10">
    <property type="entry name" value="Zn(2)-C6 fungal-type DNA-binding domain"/>
    <property type="match status" value="1"/>
</dbReference>
<accession>A0A9W8NAF1</accession>
<dbReference type="AlphaFoldDB" id="A0A9W8NAF1"/>
<dbReference type="CDD" id="cd00067">
    <property type="entry name" value="GAL4"/>
    <property type="match status" value="1"/>
</dbReference>
<dbReference type="PROSITE" id="PS50048">
    <property type="entry name" value="ZN2_CY6_FUNGAL_2"/>
    <property type="match status" value="1"/>
</dbReference>
<dbReference type="Pfam" id="PF00172">
    <property type="entry name" value="Zn_clus"/>
    <property type="match status" value="1"/>
</dbReference>
<protein>
    <recommendedName>
        <fullName evidence="3">Zn(2)-C6 fungal-type domain-containing protein</fullName>
    </recommendedName>
</protein>
<reference evidence="4" key="1">
    <citation type="submission" date="2022-07" db="EMBL/GenBank/DDBJ databases">
        <title>Genome Sequence of Xylaria arbuscula.</title>
        <authorList>
            <person name="Buettner E."/>
        </authorList>
    </citation>
    <scope>NUCLEOTIDE SEQUENCE</scope>
    <source>
        <strain evidence="4">VT107</strain>
    </source>
</reference>
<dbReference type="PANTHER" id="PTHR38111:SF11">
    <property type="entry name" value="TRANSCRIPTION FACTOR DOMAIN-CONTAINING PROTEIN-RELATED"/>
    <property type="match status" value="1"/>
</dbReference>
<name>A0A9W8NAF1_9PEZI</name>
<feature type="region of interest" description="Disordered" evidence="2">
    <location>
        <begin position="815"/>
        <end position="842"/>
    </location>
</feature>
<evidence type="ECO:0000256" key="1">
    <source>
        <dbReference type="ARBA" id="ARBA00023242"/>
    </source>
</evidence>
<dbReference type="InterPro" id="IPR053178">
    <property type="entry name" value="Osmoadaptation_assoc"/>
</dbReference>
<evidence type="ECO:0000313" key="4">
    <source>
        <dbReference type="EMBL" id="KAJ3564883.1"/>
    </source>
</evidence>